<gene>
    <name evidence="2" type="ORF">CLV99_1140</name>
</gene>
<dbReference type="Proteomes" id="UP000295292">
    <property type="component" value="Unassembled WGS sequence"/>
</dbReference>
<feature type="chain" id="PRO_5020351662" description="Lipoprotein" evidence="1">
    <location>
        <begin position="29"/>
        <end position="189"/>
    </location>
</feature>
<sequence>MFWYINYHKKQRAVALGLLSLSVGLSLSCESPSAEKKGNLVAPEFDLPSFFQKEIASLNTAKPKIKKTVQKDSISETKELIIADWNKELTSFLAVDLNKAAYRGTFQKDSTDHTVVYTFTDSSVDLSSLKIVYVDNIPTQFTIKKSTQNLLYNTSENLEYIKGKSYSIDKLQSVYMLGTQHYKIMGIIE</sequence>
<evidence type="ECO:0000313" key="3">
    <source>
        <dbReference type="Proteomes" id="UP000295292"/>
    </source>
</evidence>
<evidence type="ECO:0000256" key="1">
    <source>
        <dbReference type="SAM" id="SignalP"/>
    </source>
</evidence>
<keyword evidence="3" id="KW-1185">Reference proteome</keyword>
<name>A0A4R6WHM6_9SPHI</name>
<dbReference type="OrthoDB" id="794757at2"/>
<evidence type="ECO:0008006" key="4">
    <source>
        <dbReference type="Google" id="ProtNLM"/>
    </source>
</evidence>
<keyword evidence="1" id="KW-0732">Signal</keyword>
<dbReference type="EMBL" id="SNYV01000011">
    <property type="protein sequence ID" value="TDQ79693.1"/>
    <property type="molecule type" value="Genomic_DNA"/>
</dbReference>
<reference evidence="2 3" key="1">
    <citation type="submission" date="2019-03" db="EMBL/GenBank/DDBJ databases">
        <title>Genomic Encyclopedia of Archaeal and Bacterial Type Strains, Phase II (KMG-II): from individual species to whole genera.</title>
        <authorList>
            <person name="Goeker M."/>
        </authorList>
    </citation>
    <scope>NUCLEOTIDE SEQUENCE [LARGE SCALE GENOMIC DNA]</scope>
    <source>
        <strain evidence="2 3">DSM 28353</strain>
    </source>
</reference>
<comment type="caution">
    <text evidence="2">The sequence shown here is derived from an EMBL/GenBank/DDBJ whole genome shotgun (WGS) entry which is preliminary data.</text>
</comment>
<proteinExistence type="predicted"/>
<dbReference type="RefSeq" id="WP_133583465.1">
    <property type="nucleotide sequence ID" value="NZ_SNYV01000011.1"/>
</dbReference>
<protein>
    <recommendedName>
        <fullName evidence="4">Lipoprotein</fullName>
    </recommendedName>
</protein>
<evidence type="ECO:0000313" key="2">
    <source>
        <dbReference type="EMBL" id="TDQ79693.1"/>
    </source>
</evidence>
<organism evidence="2 3">
    <name type="scientific">Sphingobacterium yanglingense</name>
    <dbReference type="NCBI Taxonomy" id="1437280"/>
    <lineage>
        <taxon>Bacteria</taxon>
        <taxon>Pseudomonadati</taxon>
        <taxon>Bacteroidota</taxon>
        <taxon>Sphingobacteriia</taxon>
        <taxon>Sphingobacteriales</taxon>
        <taxon>Sphingobacteriaceae</taxon>
        <taxon>Sphingobacterium</taxon>
    </lineage>
</organism>
<accession>A0A4R6WHM6</accession>
<feature type="signal peptide" evidence="1">
    <location>
        <begin position="1"/>
        <end position="28"/>
    </location>
</feature>
<dbReference type="AlphaFoldDB" id="A0A4R6WHM6"/>